<organism evidence="4">
    <name type="scientific">mine drainage metagenome</name>
    <dbReference type="NCBI Taxonomy" id="410659"/>
    <lineage>
        <taxon>unclassified sequences</taxon>
        <taxon>metagenomes</taxon>
        <taxon>ecological metagenomes</taxon>
    </lineage>
</organism>
<feature type="region of interest" description="Disordered" evidence="2">
    <location>
        <begin position="459"/>
        <end position="485"/>
    </location>
</feature>
<proteinExistence type="predicted"/>
<dbReference type="SMART" id="SM00862">
    <property type="entry name" value="Trans_reg_C"/>
    <property type="match status" value="1"/>
</dbReference>
<protein>
    <submittedName>
        <fullName evidence="4">Acetoin dehydrogenase operon transcriptional activator AcoR</fullName>
    </submittedName>
</protein>
<comment type="caution">
    <text evidence="4">The sequence shown here is derived from an EMBL/GenBank/DDBJ whole genome shotgun (WGS) entry which is preliminary data.</text>
</comment>
<dbReference type="GO" id="GO:0000160">
    <property type="term" value="P:phosphorelay signal transduction system"/>
    <property type="evidence" value="ECO:0007669"/>
    <property type="project" value="InterPro"/>
</dbReference>
<name>A0A1J5QY76_9ZZZZ</name>
<dbReference type="GO" id="GO:0003677">
    <property type="term" value="F:DNA binding"/>
    <property type="evidence" value="ECO:0007669"/>
    <property type="project" value="UniProtKB-KW"/>
</dbReference>
<gene>
    <name evidence="4" type="primary">acoR_9</name>
    <name evidence="4" type="ORF">GALL_373840</name>
</gene>
<dbReference type="GO" id="GO:0006355">
    <property type="term" value="P:regulation of DNA-templated transcription"/>
    <property type="evidence" value="ECO:0007669"/>
    <property type="project" value="InterPro"/>
</dbReference>
<dbReference type="EMBL" id="MLJW01001002">
    <property type="protein sequence ID" value="OIQ80853.1"/>
    <property type="molecule type" value="Genomic_DNA"/>
</dbReference>
<dbReference type="InterPro" id="IPR003018">
    <property type="entry name" value="GAF"/>
</dbReference>
<evidence type="ECO:0000256" key="1">
    <source>
        <dbReference type="ARBA" id="ARBA00023125"/>
    </source>
</evidence>
<evidence type="ECO:0000256" key="2">
    <source>
        <dbReference type="SAM" id="MobiDB-lite"/>
    </source>
</evidence>
<accession>A0A1J5QY76</accession>
<reference evidence="4" key="1">
    <citation type="submission" date="2016-10" db="EMBL/GenBank/DDBJ databases">
        <title>Sequence of Gallionella enrichment culture.</title>
        <authorList>
            <person name="Poehlein A."/>
            <person name="Muehling M."/>
            <person name="Daniel R."/>
        </authorList>
    </citation>
    <scope>NUCLEOTIDE SEQUENCE</scope>
</reference>
<keyword evidence="1" id="KW-0238">DNA-binding</keyword>
<evidence type="ECO:0000313" key="4">
    <source>
        <dbReference type="EMBL" id="OIQ80853.1"/>
    </source>
</evidence>
<dbReference type="AlphaFoldDB" id="A0A1J5QY76"/>
<dbReference type="Gene3D" id="3.30.450.40">
    <property type="match status" value="1"/>
</dbReference>
<evidence type="ECO:0000259" key="3">
    <source>
        <dbReference type="SMART" id="SM00862"/>
    </source>
</evidence>
<sequence length="485" mass="52513">MTRTTSPWAAWPVGSDPAELASRLRAAHEQFLTGGTTSPEEIGGRPGKLETVRRVVLDSWLRSRRSGIDPERPVPPIDLAPAELRAYRRDHVLAPLMPIVRRLLIDGTGSDGMVVALADVSGRLLWVDGDRSVRRDIENVGFVEGSRWAEQDAGTNAPGMALASDHEVQIFTAEHFARSVQPWSCTAAPIHDPTTGRMIGVLDITGRAPAASPLMLSLVRSAVAAMESELAVRALNLRLSAADADRGPRGRVTGRPLSRSMPWSAGQREPHRLEVLGTSSGALVVDGERHALTLRHAELLLMLATHPDGLSGDELTVRLYGETSSAVTVRAEMSRLRRAVGPLIGESRPYRLAAAVRTTVDDVREQLARGDVLAAVREYTGPVLPRSDAPGVVALREELAAEVRVALTRTRDVRALEAWTHGPAGSDDWDAWNALLRLVPAGSPTWIRARAHVDVLDRSLGSTGPRRGAERPVSHPRPGIRVLRP</sequence>
<feature type="domain" description="OmpR/PhoB-type" evidence="3">
    <location>
        <begin position="287"/>
        <end position="352"/>
    </location>
</feature>
<dbReference type="InterPro" id="IPR001867">
    <property type="entry name" value="OmpR/PhoB-type_DNA-bd"/>
</dbReference>
<dbReference type="InterPro" id="IPR029016">
    <property type="entry name" value="GAF-like_dom_sf"/>
</dbReference>
<feature type="region of interest" description="Disordered" evidence="2">
    <location>
        <begin position="244"/>
        <end position="268"/>
    </location>
</feature>
<dbReference type="Pfam" id="PF01590">
    <property type="entry name" value="GAF"/>
    <property type="match status" value="1"/>
</dbReference>